<feature type="signal peptide" evidence="1">
    <location>
        <begin position="1"/>
        <end position="18"/>
    </location>
</feature>
<comment type="caution">
    <text evidence="2">The sequence shown here is derived from an EMBL/GenBank/DDBJ whole genome shotgun (WGS) entry which is preliminary data.</text>
</comment>
<evidence type="ECO:0000256" key="1">
    <source>
        <dbReference type="SAM" id="SignalP"/>
    </source>
</evidence>
<evidence type="ECO:0008006" key="4">
    <source>
        <dbReference type="Google" id="ProtNLM"/>
    </source>
</evidence>
<reference evidence="2 3" key="1">
    <citation type="submission" date="2019-11" db="EMBL/GenBank/DDBJ databases">
        <title>Whole-genome sequence of a Rhodoblastus acidophilus DSM 142.</title>
        <authorList>
            <person name="Kyndt J.A."/>
            <person name="Meyer T.E."/>
        </authorList>
    </citation>
    <scope>NUCLEOTIDE SEQUENCE [LARGE SCALE GENOMIC DNA]</scope>
    <source>
        <strain evidence="2 3">DSM 142</strain>
    </source>
</reference>
<dbReference type="AlphaFoldDB" id="A0A6N8DGL2"/>
<accession>A0A6N8DGL2</accession>
<dbReference type="PROSITE" id="PS51257">
    <property type="entry name" value="PROKAR_LIPOPROTEIN"/>
    <property type="match status" value="1"/>
</dbReference>
<evidence type="ECO:0000313" key="2">
    <source>
        <dbReference type="EMBL" id="MTV29370.1"/>
    </source>
</evidence>
<sequence>MHRLARAGFALTALISLAACNSGSSEGPAVAAAPPPVAPAAPPAPPPYVGLADGSLGQKLDAASRSAANKAEVAALSSGERKTWRGENGAYGYVAPGAANGDCRELTHTIYVNGRPNVAKGTACKSGEGWKFNG</sequence>
<keyword evidence="1" id="KW-0732">Signal</keyword>
<dbReference type="RefSeq" id="WP_155444049.1">
    <property type="nucleotide sequence ID" value="NZ_JAOQNR010000001.1"/>
</dbReference>
<dbReference type="OrthoDB" id="5402098at2"/>
<evidence type="ECO:0000313" key="3">
    <source>
        <dbReference type="Proteomes" id="UP000439113"/>
    </source>
</evidence>
<feature type="chain" id="PRO_5027100408" description="Surface antigen" evidence="1">
    <location>
        <begin position="19"/>
        <end position="134"/>
    </location>
</feature>
<dbReference type="EMBL" id="WNKS01000001">
    <property type="protein sequence ID" value="MTV29370.1"/>
    <property type="molecule type" value="Genomic_DNA"/>
</dbReference>
<organism evidence="2 3">
    <name type="scientific">Rhodoblastus acidophilus</name>
    <name type="common">Rhodopseudomonas acidophila</name>
    <dbReference type="NCBI Taxonomy" id="1074"/>
    <lineage>
        <taxon>Bacteria</taxon>
        <taxon>Pseudomonadati</taxon>
        <taxon>Pseudomonadota</taxon>
        <taxon>Alphaproteobacteria</taxon>
        <taxon>Hyphomicrobiales</taxon>
        <taxon>Rhodoblastaceae</taxon>
        <taxon>Rhodoblastus</taxon>
    </lineage>
</organism>
<gene>
    <name evidence="2" type="ORF">GJ654_00025</name>
</gene>
<name>A0A6N8DGL2_RHOAC</name>
<dbReference type="Proteomes" id="UP000439113">
    <property type="component" value="Unassembled WGS sequence"/>
</dbReference>
<protein>
    <recommendedName>
        <fullName evidence="4">Surface antigen</fullName>
    </recommendedName>
</protein>
<proteinExistence type="predicted"/>